<dbReference type="SFLD" id="SFLDS00003">
    <property type="entry name" value="Haloacid_Dehalogenase"/>
    <property type="match status" value="1"/>
</dbReference>
<dbReference type="RefSeq" id="WP_118899882.1">
    <property type="nucleotide sequence ID" value="NZ_QOCR01000001.1"/>
</dbReference>
<organism evidence="1 2">
    <name type="scientific">Bombilactobacillus bombi</name>
    <dbReference type="NCBI Taxonomy" id="1303590"/>
    <lineage>
        <taxon>Bacteria</taxon>
        <taxon>Bacillati</taxon>
        <taxon>Bacillota</taxon>
        <taxon>Bacilli</taxon>
        <taxon>Lactobacillales</taxon>
        <taxon>Lactobacillaceae</taxon>
        <taxon>Bombilactobacillus</taxon>
    </lineage>
</organism>
<keyword evidence="1" id="KW-0378">Hydrolase</keyword>
<gene>
    <name evidence="1" type="ORF">DS831_02015</name>
</gene>
<dbReference type="Proteomes" id="UP000284109">
    <property type="component" value="Unassembled WGS sequence"/>
</dbReference>
<dbReference type="InterPro" id="IPR023214">
    <property type="entry name" value="HAD_sf"/>
</dbReference>
<dbReference type="InterPro" id="IPR050155">
    <property type="entry name" value="HAD-like_hydrolase_sf"/>
</dbReference>
<dbReference type="GO" id="GO:0016787">
    <property type="term" value="F:hydrolase activity"/>
    <property type="evidence" value="ECO:0007669"/>
    <property type="project" value="UniProtKB-KW"/>
</dbReference>
<name>A0A3R7CQJ1_9LACO</name>
<dbReference type="InterPro" id="IPR036412">
    <property type="entry name" value="HAD-like_sf"/>
</dbReference>
<accession>A0A3R7CQJ1</accession>
<evidence type="ECO:0000313" key="2">
    <source>
        <dbReference type="Proteomes" id="UP000284109"/>
    </source>
</evidence>
<protein>
    <submittedName>
        <fullName evidence="1">HAD family hydrolase</fullName>
    </submittedName>
</protein>
<keyword evidence="2" id="KW-1185">Reference proteome</keyword>
<dbReference type="EMBL" id="QOCR01000001">
    <property type="protein sequence ID" value="RHW52125.1"/>
    <property type="molecule type" value="Genomic_DNA"/>
</dbReference>
<dbReference type="SUPFAM" id="SSF56784">
    <property type="entry name" value="HAD-like"/>
    <property type="match status" value="1"/>
</dbReference>
<dbReference type="Pfam" id="PF13419">
    <property type="entry name" value="HAD_2"/>
    <property type="match status" value="1"/>
</dbReference>
<dbReference type="Gene3D" id="3.40.50.1000">
    <property type="entry name" value="HAD superfamily/HAD-like"/>
    <property type="match status" value="1"/>
</dbReference>
<dbReference type="Gene3D" id="1.10.150.240">
    <property type="entry name" value="Putative phosphatase, domain 2"/>
    <property type="match status" value="1"/>
</dbReference>
<dbReference type="GO" id="GO:0005829">
    <property type="term" value="C:cytosol"/>
    <property type="evidence" value="ECO:0007669"/>
    <property type="project" value="TreeGrafter"/>
</dbReference>
<dbReference type="GO" id="GO:0004713">
    <property type="term" value="F:protein tyrosine kinase activity"/>
    <property type="evidence" value="ECO:0007669"/>
    <property type="project" value="TreeGrafter"/>
</dbReference>
<reference evidence="1 2" key="1">
    <citation type="submission" date="2018-07" db="EMBL/GenBank/DDBJ databases">
        <title>Genome sequences of six Lactobacillus spp. isolated from bumble bee guts.</title>
        <authorList>
            <person name="Motta E.V.S."/>
            <person name="Moran N.A."/>
        </authorList>
    </citation>
    <scope>NUCLEOTIDE SEQUENCE [LARGE SCALE GENOMIC DNA]</scope>
    <source>
        <strain evidence="1 2">BI-1.1</strain>
    </source>
</reference>
<dbReference type="PANTHER" id="PTHR43434">
    <property type="entry name" value="PHOSPHOGLYCOLATE PHOSPHATASE"/>
    <property type="match status" value="1"/>
</dbReference>
<dbReference type="InterPro" id="IPR041492">
    <property type="entry name" value="HAD_2"/>
</dbReference>
<dbReference type="AlphaFoldDB" id="A0A3R7CQJ1"/>
<dbReference type="OrthoDB" id="9792518at2"/>
<sequence length="223" mass="24810">MLQNILFDLDGTIVDSGEGIMNALRYSYQKENLPVPLESVLCKFIGPPLVESFQKYSDIIPNSDLSQSLLADFQEFYNEKGWQQLSLYPQIIELLTKLQQKGCKAYIATAKPEPFAKKIISHLQLDNYFQGIYGADLSETMHKSDVIATAIRQAQLTDLQTTVMIGDRDTDVIGAAANNLKTIGVLYGFGTQEELENAGVIATIKQPLDLLSQIGVNKDEKIF</sequence>
<proteinExistence type="predicted"/>
<dbReference type="PANTHER" id="PTHR43434:SF20">
    <property type="entry name" value="5'-NUCLEOTIDASE"/>
    <property type="match status" value="1"/>
</dbReference>
<dbReference type="SFLD" id="SFLDG01129">
    <property type="entry name" value="C1.5:_HAD__Beta-PGM__Phosphata"/>
    <property type="match status" value="1"/>
</dbReference>
<comment type="caution">
    <text evidence="1">The sequence shown here is derived from an EMBL/GenBank/DDBJ whole genome shotgun (WGS) entry which is preliminary data.</text>
</comment>
<evidence type="ECO:0000313" key="1">
    <source>
        <dbReference type="EMBL" id="RHW52125.1"/>
    </source>
</evidence>
<dbReference type="InterPro" id="IPR023198">
    <property type="entry name" value="PGP-like_dom2"/>
</dbReference>